<dbReference type="PROSITE" id="PS00893">
    <property type="entry name" value="NUDIX_BOX"/>
    <property type="match status" value="1"/>
</dbReference>
<dbReference type="RefSeq" id="WP_057770397.1">
    <property type="nucleotide sequence ID" value="NZ_JQAT01000005.1"/>
</dbReference>
<dbReference type="PATRIC" id="fig|81857.3.peg.1850"/>
<organism evidence="4 7">
    <name type="scientific">Lactobacillus selangorensis</name>
    <dbReference type="NCBI Taxonomy" id="81857"/>
    <lineage>
        <taxon>Bacteria</taxon>
        <taxon>Bacillati</taxon>
        <taxon>Bacillota</taxon>
        <taxon>Bacilli</taxon>
        <taxon>Lactobacillales</taxon>
        <taxon>Lactobacillaceae</taxon>
        <taxon>Lactobacillus</taxon>
    </lineage>
</organism>
<dbReference type="EMBL" id="JQAZ01000006">
    <property type="protein sequence ID" value="KRN30537.1"/>
    <property type="molecule type" value="Genomic_DNA"/>
</dbReference>
<dbReference type="GO" id="GO:0006753">
    <property type="term" value="P:nucleoside phosphate metabolic process"/>
    <property type="evidence" value="ECO:0007669"/>
    <property type="project" value="TreeGrafter"/>
</dbReference>
<evidence type="ECO:0000313" key="6">
    <source>
        <dbReference type="Proteomes" id="UP000051645"/>
    </source>
</evidence>
<evidence type="ECO:0000256" key="2">
    <source>
        <dbReference type="ARBA" id="ARBA00022801"/>
    </source>
</evidence>
<proteinExistence type="predicted"/>
<dbReference type="Pfam" id="PF00293">
    <property type="entry name" value="NUDIX"/>
    <property type="match status" value="1"/>
</dbReference>
<gene>
    <name evidence="4" type="ORF">IV38_GL001833</name>
    <name evidence="5" type="ORF">IV40_GL001722</name>
</gene>
<name>A0A0R2FHD1_9LACO</name>
<dbReference type="EMBL" id="JQAT01000005">
    <property type="protein sequence ID" value="KRN27992.1"/>
    <property type="molecule type" value="Genomic_DNA"/>
</dbReference>
<reference evidence="6 7" key="1">
    <citation type="journal article" date="2015" name="Genome Announc.">
        <title>Expanding the biotechnology potential of lactobacilli through comparative genomics of 213 strains and associated genera.</title>
        <authorList>
            <person name="Sun Z."/>
            <person name="Harris H.M."/>
            <person name="McCann A."/>
            <person name="Guo C."/>
            <person name="Argimon S."/>
            <person name="Zhang W."/>
            <person name="Yang X."/>
            <person name="Jeffery I.B."/>
            <person name="Cooney J.C."/>
            <person name="Kagawa T.F."/>
            <person name="Liu W."/>
            <person name="Song Y."/>
            <person name="Salvetti E."/>
            <person name="Wrobel A."/>
            <person name="Rasinkangas P."/>
            <person name="Parkhill J."/>
            <person name="Rea M.C."/>
            <person name="O'Sullivan O."/>
            <person name="Ritari J."/>
            <person name="Douillard F.P."/>
            <person name="Paul Ross R."/>
            <person name="Yang R."/>
            <person name="Briner A.E."/>
            <person name="Felis G.E."/>
            <person name="de Vos W.M."/>
            <person name="Barrangou R."/>
            <person name="Klaenhammer T.R."/>
            <person name="Caufield P.W."/>
            <person name="Cui Y."/>
            <person name="Zhang H."/>
            <person name="O'Toole P.W."/>
        </authorList>
    </citation>
    <scope>NUCLEOTIDE SEQUENCE [LARGE SCALE GENOMIC DNA]</scope>
    <source>
        <strain evidence="4 7">ATCC BAA-66</strain>
        <strain evidence="5 6">DSM 13344</strain>
    </source>
</reference>
<dbReference type="Proteomes" id="UP000051751">
    <property type="component" value="Unassembled WGS sequence"/>
</dbReference>
<dbReference type="PANTHER" id="PTHR11839:SF18">
    <property type="entry name" value="NUDIX HYDROLASE DOMAIN-CONTAINING PROTEIN"/>
    <property type="match status" value="1"/>
</dbReference>
<dbReference type="PANTHER" id="PTHR11839">
    <property type="entry name" value="UDP/ADP-SUGAR PYROPHOSPHATASE"/>
    <property type="match status" value="1"/>
</dbReference>
<evidence type="ECO:0000256" key="1">
    <source>
        <dbReference type="ARBA" id="ARBA00001946"/>
    </source>
</evidence>
<dbReference type="GO" id="GO:0016787">
    <property type="term" value="F:hydrolase activity"/>
    <property type="evidence" value="ECO:0007669"/>
    <property type="project" value="UniProtKB-KW"/>
</dbReference>
<protein>
    <submittedName>
        <fullName evidence="4">Adp-ribose pyrophosphatase</fullName>
    </submittedName>
</protein>
<feature type="domain" description="Nudix hydrolase" evidence="3">
    <location>
        <begin position="44"/>
        <end position="174"/>
    </location>
</feature>
<dbReference type="Proteomes" id="UP000051645">
    <property type="component" value="Unassembled WGS sequence"/>
</dbReference>
<evidence type="ECO:0000313" key="5">
    <source>
        <dbReference type="EMBL" id="KRN30537.1"/>
    </source>
</evidence>
<accession>A0A0R2FHD1</accession>
<dbReference type="InterPro" id="IPR000086">
    <property type="entry name" value="NUDIX_hydrolase_dom"/>
</dbReference>
<keyword evidence="2" id="KW-0378">Hydrolase</keyword>
<sequence length="184" mass="20598">MLANENRHGQVQASKNVFSGRIFDVVQEKIKTPDDLIVERDLVKHQPAVNILAITADDQVLMNAEYRVGVNKEAIAFPAGLINPGEDVLAAAKREVLEETGYEIGEPHIMTTVTSSEGFTDEKVTLVFAELKNKAPIATHFDEDEYVNSQLVPLQQVIEWVRTNKITSSQAISSLLYYLQFIRK</sequence>
<keyword evidence="6" id="KW-1185">Reference proteome</keyword>
<dbReference type="GO" id="GO:0019693">
    <property type="term" value="P:ribose phosphate metabolic process"/>
    <property type="evidence" value="ECO:0007669"/>
    <property type="project" value="TreeGrafter"/>
</dbReference>
<dbReference type="OrthoDB" id="9806150at2"/>
<comment type="caution">
    <text evidence="4">The sequence shown here is derived from an EMBL/GenBank/DDBJ whole genome shotgun (WGS) entry which is preliminary data.</text>
</comment>
<dbReference type="Gene3D" id="3.90.79.10">
    <property type="entry name" value="Nucleoside Triphosphate Pyrophosphohydrolase"/>
    <property type="match status" value="1"/>
</dbReference>
<dbReference type="PROSITE" id="PS51462">
    <property type="entry name" value="NUDIX"/>
    <property type="match status" value="1"/>
</dbReference>
<dbReference type="CDD" id="cd03424">
    <property type="entry name" value="NUDIX_ADPRase_Nudt5_UGPPase_Nudt14"/>
    <property type="match status" value="1"/>
</dbReference>
<dbReference type="AlphaFoldDB" id="A0A0R2FHD1"/>
<evidence type="ECO:0000259" key="3">
    <source>
        <dbReference type="PROSITE" id="PS51462"/>
    </source>
</evidence>
<dbReference type="STRING" id="81857.IV38_GL001833"/>
<dbReference type="InterPro" id="IPR020084">
    <property type="entry name" value="NUDIX_hydrolase_CS"/>
</dbReference>
<comment type="cofactor">
    <cofactor evidence="1">
        <name>Mg(2+)</name>
        <dbReference type="ChEBI" id="CHEBI:18420"/>
    </cofactor>
</comment>
<evidence type="ECO:0000313" key="4">
    <source>
        <dbReference type="EMBL" id="KRN27992.1"/>
    </source>
</evidence>
<dbReference type="InterPro" id="IPR015797">
    <property type="entry name" value="NUDIX_hydrolase-like_dom_sf"/>
</dbReference>
<dbReference type="SUPFAM" id="SSF55811">
    <property type="entry name" value="Nudix"/>
    <property type="match status" value="1"/>
</dbReference>
<evidence type="ECO:0000313" key="7">
    <source>
        <dbReference type="Proteomes" id="UP000051751"/>
    </source>
</evidence>